<dbReference type="InterPro" id="IPR012338">
    <property type="entry name" value="Beta-lactam/transpept-like"/>
</dbReference>
<evidence type="ECO:0000313" key="4">
    <source>
        <dbReference type="Proteomes" id="UP000542813"/>
    </source>
</evidence>
<keyword evidence="4" id="KW-1185">Reference proteome</keyword>
<evidence type="ECO:0000256" key="1">
    <source>
        <dbReference type="SAM" id="MobiDB-lite"/>
    </source>
</evidence>
<gene>
    <name evidence="3" type="ORF">HD601_000146</name>
</gene>
<dbReference type="Pfam" id="PF13354">
    <property type="entry name" value="Beta-lactamase2"/>
    <property type="match status" value="1"/>
</dbReference>
<evidence type="ECO:0000313" key="3">
    <source>
        <dbReference type="EMBL" id="MBB5785571.1"/>
    </source>
</evidence>
<protein>
    <submittedName>
        <fullName evidence="3">Beta-lactamase class A</fullName>
        <ecNumber evidence="3">3.5.2.6</ecNumber>
    </submittedName>
</protein>
<dbReference type="EMBL" id="JACHMM010000001">
    <property type="protein sequence ID" value="MBB5785571.1"/>
    <property type="molecule type" value="Genomic_DNA"/>
</dbReference>
<dbReference type="InterPro" id="IPR045155">
    <property type="entry name" value="Beta-lactam_cat"/>
</dbReference>
<feature type="domain" description="Beta-lactamase class A catalytic" evidence="2">
    <location>
        <begin position="5"/>
        <end position="228"/>
    </location>
</feature>
<dbReference type="InterPro" id="IPR000871">
    <property type="entry name" value="Beta-lactam_class-A"/>
</dbReference>
<dbReference type="PANTHER" id="PTHR35333:SF3">
    <property type="entry name" value="BETA-LACTAMASE-TYPE TRANSPEPTIDASE FOLD CONTAINING PROTEIN"/>
    <property type="match status" value="1"/>
</dbReference>
<dbReference type="EC" id="3.5.2.6" evidence="3"/>
<evidence type="ECO:0000259" key="2">
    <source>
        <dbReference type="Pfam" id="PF13354"/>
    </source>
</evidence>
<dbReference type="RefSeq" id="WP_221440432.1">
    <property type="nucleotide sequence ID" value="NZ_JACHMM010000001.1"/>
</dbReference>
<dbReference type="SUPFAM" id="SSF56601">
    <property type="entry name" value="beta-lactamase/transpeptidase-like"/>
    <property type="match status" value="1"/>
</dbReference>
<sequence length="299" mass="31793">MTGYLHAVDIGSGAEVGLDPDAPVVTASVFKLPVLVELCRQFAAGERAPADRLKIPAGSRTFGPTGLSVMLDEAELSLRDLAYLMMSVSDNHATDALMALLGRERINAGMAALGLPGTVLEEDCAGLFRLIDSDGLDAVLDPETTNRSTPRETTALLRRVWSADGIPGAACAEIRRILALQVWPHRLTSGFPDDDVRVSGKTGTLSHVRNEVGVVEYPGGGTYAVAVFLRLPGREFRNPVADGVIGTAARIAVEHLRVVVPWEAHAASTATRGRRSRRVVGPDRWPTGAGEVPPHEPTG</sequence>
<keyword evidence="3" id="KW-0378">Hydrolase</keyword>
<dbReference type="GO" id="GO:0008800">
    <property type="term" value="F:beta-lactamase activity"/>
    <property type="evidence" value="ECO:0007669"/>
    <property type="project" value="UniProtKB-EC"/>
</dbReference>
<dbReference type="GO" id="GO:0046677">
    <property type="term" value="P:response to antibiotic"/>
    <property type="evidence" value="ECO:0007669"/>
    <property type="project" value="InterPro"/>
</dbReference>
<dbReference type="Proteomes" id="UP000542813">
    <property type="component" value="Unassembled WGS sequence"/>
</dbReference>
<reference evidence="3 4" key="1">
    <citation type="submission" date="2020-08" db="EMBL/GenBank/DDBJ databases">
        <title>Sequencing the genomes of 1000 actinobacteria strains.</title>
        <authorList>
            <person name="Klenk H.-P."/>
        </authorList>
    </citation>
    <scope>NUCLEOTIDE SEQUENCE [LARGE SCALE GENOMIC DNA]</scope>
    <source>
        <strain evidence="3 4">DSM 102122</strain>
    </source>
</reference>
<comment type="caution">
    <text evidence="3">The sequence shown here is derived from an EMBL/GenBank/DDBJ whole genome shotgun (WGS) entry which is preliminary data.</text>
</comment>
<feature type="region of interest" description="Disordered" evidence="1">
    <location>
        <begin position="270"/>
        <end position="299"/>
    </location>
</feature>
<dbReference type="AlphaFoldDB" id="A0A7W9GL77"/>
<dbReference type="Gene3D" id="3.40.710.10">
    <property type="entry name" value="DD-peptidase/beta-lactamase superfamily"/>
    <property type="match status" value="1"/>
</dbReference>
<proteinExistence type="predicted"/>
<name>A0A7W9GL77_9ACTN</name>
<accession>A0A7W9GL77</accession>
<organism evidence="3 4">
    <name type="scientific">Jiangella mangrovi</name>
    <dbReference type="NCBI Taxonomy" id="1524084"/>
    <lineage>
        <taxon>Bacteria</taxon>
        <taxon>Bacillati</taxon>
        <taxon>Actinomycetota</taxon>
        <taxon>Actinomycetes</taxon>
        <taxon>Jiangellales</taxon>
        <taxon>Jiangellaceae</taxon>
        <taxon>Jiangella</taxon>
    </lineage>
</organism>
<dbReference type="PANTHER" id="PTHR35333">
    <property type="entry name" value="BETA-LACTAMASE"/>
    <property type="match status" value="1"/>
</dbReference>
<dbReference type="GO" id="GO:0030655">
    <property type="term" value="P:beta-lactam antibiotic catabolic process"/>
    <property type="evidence" value="ECO:0007669"/>
    <property type="project" value="InterPro"/>
</dbReference>